<accession>A0AAE8XAP5</accession>
<dbReference type="Pfam" id="PF13671">
    <property type="entry name" value="AAA_33"/>
    <property type="match status" value="1"/>
</dbReference>
<keyword evidence="1" id="KW-0808">Transferase</keyword>
<dbReference type="PIRSF" id="PIRSF037081">
    <property type="entry name" value="P-loop_All4644_prd"/>
    <property type="match status" value="1"/>
</dbReference>
<dbReference type="EMBL" id="MZ666938">
    <property type="protein sequence ID" value="UAJ16898.1"/>
    <property type="molecule type" value="Genomic_DNA"/>
</dbReference>
<keyword evidence="2" id="KW-1185">Reference proteome</keyword>
<gene>
    <name evidence="1" type="ORF">CPT_ProddE_018</name>
</gene>
<protein>
    <submittedName>
        <fullName evidence="1">Polynucleotide kinase</fullName>
    </submittedName>
</protein>
<dbReference type="InterPro" id="IPR017101">
    <property type="entry name" value="P-loop_ATP/GTP-bd_All4644_prd"/>
</dbReference>
<dbReference type="Gene3D" id="3.40.50.300">
    <property type="entry name" value="P-loop containing nucleotide triphosphate hydrolases"/>
    <property type="match status" value="1"/>
</dbReference>
<name>A0AAE8XAP5_9CAUD</name>
<reference evidence="1" key="1">
    <citation type="submission" date="2021-07" db="EMBL/GenBank/DDBJ databases">
        <title>A sheep in wolf's clothing: the temperate origins of bacteriophage T7.</title>
        <authorList>
            <person name="Boeckman J.X."/>
            <person name="Korn A."/>
            <person name="Yao G."/>
            <person name="Ravindran A."/>
            <person name="Gonzalez C."/>
            <person name="Gill J."/>
        </authorList>
    </citation>
    <scope>NUCLEOTIDE SEQUENCE</scope>
</reference>
<sequence length="154" mass="17656">MLNKPTMFIMLGLPGSGKSTYVNTHFVPAGVQVLCADDLRLAHGHKFYGPLEQQIHGMLYTLARAHMLRGLDVVVDECTVRTSYVQRWVRLAEDMGYNVKVIHLKTPKEVCVERRKTVTPDFPLDVIDMKERDLVRNLPDIKAMLNPEEYMEVE</sequence>
<dbReference type="GO" id="GO:0016301">
    <property type="term" value="F:kinase activity"/>
    <property type="evidence" value="ECO:0007669"/>
    <property type="project" value="UniProtKB-KW"/>
</dbReference>
<dbReference type="SUPFAM" id="SSF52540">
    <property type="entry name" value="P-loop containing nucleoside triphosphate hydrolases"/>
    <property type="match status" value="1"/>
</dbReference>
<evidence type="ECO:0000313" key="2">
    <source>
        <dbReference type="Proteomes" id="UP000827424"/>
    </source>
</evidence>
<evidence type="ECO:0000313" key="1">
    <source>
        <dbReference type="EMBL" id="UAJ16898.1"/>
    </source>
</evidence>
<organism evidence="1 2">
    <name type="scientific">Desulfovibrio phage ProddE</name>
    <dbReference type="NCBI Taxonomy" id="2866661"/>
    <lineage>
        <taxon>Viruses</taxon>
        <taxon>Duplodnaviria</taxon>
        <taxon>Heunggongvirae</taxon>
        <taxon>Uroviricota</taxon>
        <taxon>Caudoviricetes</taxon>
        <taxon>Autographivirales</taxon>
        <taxon>Autographivirales incertae sedis</taxon>
        <taxon>Proddevirus</taxon>
        <taxon>Proddevirus proddE</taxon>
    </lineage>
</organism>
<dbReference type="InterPro" id="IPR027417">
    <property type="entry name" value="P-loop_NTPase"/>
</dbReference>
<proteinExistence type="predicted"/>
<dbReference type="Proteomes" id="UP000827424">
    <property type="component" value="Segment"/>
</dbReference>
<keyword evidence="1" id="KW-0418">Kinase</keyword>